<dbReference type="RefSeq" id="WP_016182692.1">
    <property type="nucleotide sequence ID" value="NZ_JXKI01000014.1"/>
</dbReference>
<dbReference type="PATRIC" id="fig|1121865.3.peg.522"/>
<reference evidence="1 2" key="1">
    <citation type="submission" date="2013-03" db="EMBL/GenBank/DDBJ databases">
        <title>The Genome Sequence of Enterococcus columbae ATCC_51263 (PacBio/Illumina hybrid assembly).</title>
        <authorList>
            <consortium name="The Broad Institute Genomics Platform"/>
            <consortium name="The Broad Institute Genome Sequencing Center for Infectious Disease"/>
            <person name="Earl A."/>
            <person name="Russ C."/>
            <person name="Gilmore M."/>
            <person name="Surin D."/>
            <person name="Walker B."/>
            <person name="Young S."/>
            <person name="Zeng Q."/>
            <person name="Gargeya S."/>
            <person name="Fitzgerald M."/>
            <person name="Haas B."/>
            <person name="Abouelleil A."/>
            <person name="Allen A.W."/>
            <person name="Alvarado L."/>
            <person name="Arachchi H.M."/>
            <person name="Berlin A.M."/>
            <person name="Chapman S.B."/>
            <person name="Gainer-Dewar J."/>
            <person name="Goldberg J."/>
            <person name="Griggs A."/>
            <person name="Gujja S."/>
            <person name="Hansen M."/>
            <person name="Howarth C."/>
            <person name="Imamovic A."/>
            <person name="Ireland A."/>
            <person name="Larimer J."/>
            <person name="McCowan C."/>
            <person name="Murphy C."/>
            <person name="Pearson M."/>
            <person name="Poon T.W."/>
            <person name="Priest M."/>
            <person name="Roberts A."/>
            <person name="Saif S."/>
            <person name="Shea T."/>
            <person name="Sisk P."/>
            <person name="Sykes S."/>
            <person name="Wortman J."/>
            <person name="Nusbaum C."/>
            <person name="Birren B."/>
        </authorList>
    </citation>
    <scope>NUCLEOTIDE SEQUENCE [LARGE SCALE GENOMIC DNA]</scope>
    <source>
        <strain evidence="1 2">ATCC 51263</strain>
    </source>
</reference>
<evidence type="ECO:0000313" key="1">
    <source>
        <dbReference type="EMBL" id="EOW84631.1"/>
    </source>
</evidence>
<accession>S0KWI7</accession>
<sequence>MVICLLIPIAIYLKTDADTTQPIAQTTPNSYTHQLISTKGSNIQTIDYSDLAIQNVKQIYNVSTQEKIQNKLLQLTQSAHATFSQPLISHIQLMYLAFNNLGIIS</sequence>
<comment type="caution">
    <text evidence="1">The sequence shown here is derived from an EMBL/GenBank/DDBJ whole genome shotgun (WGS) entry which is preliminary data.</text>
</comment>
<organism evidence="1 2">
    <name type="scientific">Enterococcus columbae DSM 7374 = ATCC 51263</name>
    <dbReference type="NCBI Taxonomy" id="1121865"/>
    <lineage>
        <taxon>Bacteria</taxon>
        <taxon>Bacillati</taxon>
        <taxon>Bacillota</taxon>
        <taxon>Bacilli</taxon>
        <taxon>Lactobacillales</taxon>
        <taxon>Enterococcaceae</taxon>
        <taxon>Enterococcus</taxon>
    </lineage>
</organism>
<name>S0KWI7_9ENTE</name>
<dbReference type="Proteomes" id="UP000014113">
    <property type="component" value="Unassembled WGS sequence"/>
</dbReference>
<evidence type="ECO:0000313" key="2">
    <source>
        <dbReference type="Proteomes" id="UP000014113"/>
    </source>
</evidence>
<dbReference type="EMBL" id="ASWJ01000004">
    <property type="protein sequence ID" value="EOW84631.1"/>
    <property type="molecule type" value="Genomic_DNA"/>
</dbReference>
<protein>
    <submittedName>
        <fullName evidence="1">Uncharacterized protein</fullName>
    </submittedName>
</protein>
<keyword evidence="2" id="KW-1185">Reference proteome</keyword>
<dbReference type="AlphaFoldDB" id="S0KWI7"/>
<gene>
    <name evidence="1" type="ORF">I568_01127</name>
</gene>
<dbReference type="STRING" id="1121865.OMW_00529"/>
<proteinExistence type="predicted"/>